<feature type="region of interest" description="Disordered" evidence="1">
    <location>
        <begin position="61"/>
        <end position="90"/>
    </location>
</feature>
<name>A0ABS2SEF4_9PSEU</name>
<feature type="compositionally biased region" description="Basic and acidic residues" evidence="1">
    <location>
        <begin position="74"/>
        <end position="87"/>
    </location>
</feature>
<reference evidence="2 3" key="1">
    <citation type="submission" date="2021-01" db="EMBL/GenBank/DDBJ databases">
        <title>Sequencing the genomes of 1000 actinobacteria strains.</title>
        <authorList>
            <person name="Klenk H.-P."/>
        </authorList>
    </citation>
    <scope>NUCLEOTIDE SEQUENCE [LARGE SCALE GENOMIC DNA]</scope>
    <source>
        <strain evidence="2 3">DSM 44581</strain>
    </source>
</reference>
<evidence type="ECO:0000313" key="3">
    <source>
        <dbReference type="Proteomes" id="UP001195724"/>
    </source>
</evidence>
<evidence type="ECO:0000313" key="2">
    <source>
        <dbReference type="EMBL" id="MBM7814655.1"/>
    </source>
</evidence>
<sequence length="234" mass="23948">MPEFFTDGQGRVRPISGKKGGVGAVVAGVAALGIFASGGAVGTAGAGAGSAGTAAEAGAGSVRLGGSPGQLRARKSEGQKAARREGPDGAWQRMGLRQVKRSAKQQTECVAASFGQVRQFFTTHRCTHLERVLFAVADDSGNTAVVSVAWIGLGSTRDAREFENLMEVHGSGDITPLGGALPELGHVEFTGLRYGSDRDGAAVTVAEAENAPGGRFDHDSLDAVAEVAAYLPRL</sequence>
<proteinExistence type="predicted"/>
<keyword evidence="3" id="KW-1185">Reference proteome</keyword>
<protein>
    <recommendedName>
        <fullName evidence="4">Secreted protein</fullName>
    </recommendedName>
</protein>
<evidence type="ECO:0008006" key="4">
    <source>
        <dbReference type="Google" id="ProtNLM"/>
    </source>
</evidence>
<dbReference type="RefSeq" id="WP_204845275.1">
    <property type="nucleotide sequence ID" value="NZ_JAFBCL010000001.1"/>
</dbReference>
<comment type="caution">
    <text evidence="2">The sequence shown here is derived from an EMBL/GenBank/DDBJ whole genome shotgun (WGS) entry which is preliminary data.</text>
</comment>
<dbReference type="Proteomes" id="UP001195724">
    <property type="component" value="Unassembled WGS sequence"/>
</dbReference>
<accession>A0ABS2SEF4</accession>
<organism evidence="2 3">
    <name type="scientific">Saccharothrix algeriensis</name>
    <dbReference type="NCBI Taxonomy" id="173560"/>
    <lineage>
        <taxon>Bacteria</taxon>
        <taxon>Bacillati</taxon>
        <taxon>Actinomycetota</taxon>
        <taxon>Actinomycetes</taxon>
        <taxon>Pseudonocardiales</taxon>
        <taxon>Pseudonocardiaceae</taxon>
        <taxon>Saccharothrix</taxon>
    </lineage>
</organism>
<gene>
    <name evidence="2" type="ORF">JOE68_005520</name>
</gene>
<evidence type="ECO:0000256" key="1">
    <source>
        <dbReference type="SAM" id="MobiDB-lite"/>
    </source>
</evidence>
<dbReference type="EMBL" id="JAFBCL010000001">
    <property type="protein sequence ID" value="MBM7814655.1"/>
    <property type="molecule type" value="Genomic_DNA"/>
</dbReference>